<evidence type="ECO:0000259" key="4">
    <source>
        <dbReference type="SMART" id="SM00499"/>
    </source>
</evidence>
<dbReference type="GO" id="GO:0008289">
    <property type="term" value="F:lipid binding"/>
    <property type="evidence" value="ECO:0007669"/>
    <property type="project" value="UniProtKB-KW"/>
</dbReference>
<evidence type="ECO:0000256" key="1">
    <source>
        <dbReference type="ARBA" id="ARBA00009707"/>
    </source>
</evidence>
<dbReference type="STRING" id="200361.A0A453SN66"/>
<proteinExistence type="inferred from homology"/>
<reference evidence="6" key="1">
    <citation type="journal article" date="2014" name="Science">
        <title>Ancient hybridizations among the ancestral genomes of bread wheat.</title>
        <authorList>
            <consortium name="International Wheat Genome Sequencing Consortium,"/>
            <person name="Marcussen T."/>
            <person name="Sandve S.R."/>
            <person name="Heier L."/>
            <person name="Spannagl M."/>
            <person name="Pfeifer M."/>
            <person name="Jakobsen K.S."/>
            <person name="Wulff B.B."/>
            <person name="Steuernagel B."/>
            <person name="Mayer K.F."/>
            <person name="Olsen O.A."/>
        </authorList>
    </citation>
    <scope>NUCLEOTIDE SEQUENCE [LARGE SCALE GENOMIC DNA]</scope>
    <source>
        <strain evidence="6">cv. AL8/78</strain>
    </source>
</reference>
<evidence type="ECO:0000313" key="5">
    <source>
        <dbReference type="EnsemblPlants" id="AET7Gv21002000.1"/>
    </source>
</evidence>
<dbReference type="Gene3D" id="1.10.110.10">
    <property type="entry name" value="Plant lipid-transfer and hydrophobic proteins"/>
    <property type="match status" value="1"/>
</dbReference>
<reference evidence="5" key="4">
    <citation type="submission" date="2019-03" db="UniProtKB">
        <authorList>
            <consortium name="EnsemblPlants"/>
        </authorList>
    </citation>
    <scope>IDENTIFICATION</scope>
</reference>
<reference evidence="5" key="5">
    <citation type="journal article" date="2021" name="G3 (Bethesda)">
        <title>Aegilops tauschii genome assembly Aet v5.0 features greater sequence contiguity and improved annotation.</title>
        <authorList>
            <person name="Wang L."/>
            <person name="Zhu T."/>
            <person name="Rodriguez J.C."/>
            <person name="Deal K.R."/>
            <person name="Dubcovsky J."/>
            <person name="McGuire P.E."/>
            <person name="Lux T."/>
            <person name="Spannagl M."/>
            <person name="Mayer K.F.X."/>
            <person name="Baldrich P."/>
            <person name="Meyers B.C."/>
            <person name="Huo N."/>
            <person name="Gu Y.Q."/>
            <person name="Zhou H."/>
            <person name="Devos K.M."/>
            <person name="Bennetzen J.L."/>
            <person name="Unver T."/>
            <person name="Budak H."/>
            <person name="Gulick P.J."/>
            <person name="Galiba G."/>
            <person name="Kalapos B."/>
            <person name="Nelson D.R."/>
            <person name="Li P."/>
            <person name="You F.M."/>
            <person name="Luo M.C."/>
            <person name="Dvorak J."/>
        </authorList>
    </citation>
    <scope>NUCLEOTIDE SEQUENCE [LARGE SCALE GENOMIC DNA]</scope>
    <source>
        <strain evidence="5">cv. AL8/78</strain>
    </source>
</reference>
<dbReference type="InterPro" id="IPR016140">
    <property type="entry name" value="Bifunc_inhib/LTP/seed_store"/>
</dbReference>
<dbReference type="PANTHER" id="PTHR33214:SF43">
    <property type="entry name" value="OS06G0705400 PROTEIN"/>
    <property type="match status" value="1"/>
</dbReference>
<dbReference type="GO" id="GO:0006869">
    <property type="term" value="P:lipid transport"/>
    <property type="evidence" value="ECO:0007669"/>
    <property type="project" value="InterPro"/>
</dbReference>
<dbReference type="Gramene" id="AET7Gv21002000.1">
    <property type="protein sequence ID" value="AET7Gv21002000.1"/>
    <property type="gene ID" value="AET7Gv21002000"/>
</dbReference>
<protein>
    <recommendedName>
        <fullName evidence="4">Bifunctional inhibitor/plant lipid transfer protein/seed storage helical domain-containing protein</fullName>
    </recommendedName>
</protein>
<evidence type="ECO:0000256" key="3">
    <source>
        <dbReference type="ARBA" id="ARBA00023121"/>
    </source>
</evidence>
<accession>A0A453SN66</accession>
<dbReference type="AlphaFoldDB" id="A0A453SN66"/>
<name>A0A453SN66_AEGTS</name>
<evidence type="ECO:0000313" key="6">
    <source>
        <dbReference type="Proteomes" id="UP000015105"/>
    </source>
</evidence>
<comment type="similarity">
    <text evidence="1">Belongs to the plant LTP family. B11E subfamily.</text>
</comment>
<reference evidence="6" key="2">
    <citation type="journal article" date="2017" name="Nat. Plants">
        <title>The Aegilops tauschii genome reveals multiple impacts of transposons.</title>
        <authorList>
            <person name="Zhao G."/>
            <person name="Zou C."/>
            <person name="Li K."/>
            <person name="Wang K."/>
            <person name="Li T."/>
            <person name="Gao L."/>
            <person name="Zhang X."/>
            <person name="Wang H."/>
            <person name="Yang Z."/>
            <person name="Liu X."/>
            <person name="Jiang W."/>
            <person name="Mao L."/>
            <person name="Kong X."/>
            <person name="Jiao Y."/>
            <person name="Jia J."/>
        </authorList>
    </citation>
    <scope>NUCLEOTIDE SEQUENCE [LARGE SCALE GENOMIC DNA]</scope>
    <source>
        <strain evidence="6">cv. AL8/78</strain>
    </source>
</reference>
<dbReference type="InterPro" id="IPR033872">
    <property type="entry name" value="nsLTP2"/>
</dbReference>
<evidence type="ECO:0000256" key="2">
    <source>
        <dbReference type="ARBA" id="ARBA00022448"/>
    </source>
</evidence>
<dbReference type="InterPro" id="IPR036312">
    <property type="entry name" value="Bifun_inhib/LTP/seed_sf"/>
</dbReference>
<dbReference type="PANTHER" id="PTHR33214">
    <property type="entry name" value="BIFUNCTIONAL INHIBITOR/LIPID-TRANSFER PROTEIN/SEED STORAGE 2S ALBUMIN SUPERFAMILY PROTEIN"/>
    <property type="match status" value="1"/>
</dbReference>
<dbReference type="EnsemblPlants" id="AET7Gv21002000.1">
    <property type="protein sequence ID" value="AET7Gv21002000.1"/>
    <property type="gene ID" value="AET7Gv21002000"/>
</dbReference>
<dbReference type="SUPFAM" id="SSF47699">
    <property type="entry name" value="Bifunctional inhibitor/lipid-transfer protein/seed storage 2S albumin"/>
    <property type="match status" value="1"/>
</dbReference>
<dbReference type="Proteomes" id="UP000015105">
    <property type="component" value="Chromosome 7D"/>
</dbReference>
<sequence length="160" mass="17244">PMLRPYPRPSRSIFFPCVLLPCMHDTAYKCESNPHTNVPASHQPTHHLARRSLLQHFDRQHRAKQVTMGNNKAAVCVLALVLCGLLATDTAAAGCDASALSPCMGAIMLGGAVTPGCCARLRAQRACLCQYARDPSYRGYVNSPRAQSVVAACGLPRPKC</sequence>
<dbReference type="CDD" id="cd01959">
    <property type="entry name" value="nsLTP2"/>
    <property type="match status" value="1"/>
</dbReference>
<keyword evidence="3" id="KW-0446">Lipid-binding</keyword>
<dbReference type="SMART" id="SM00499">
    <property type="entry name" value="AAI"/>
    <property type="match status" value="1"/>
</dbReference>
<feature type="domain" description="Bifunctional inhibitor/plant lipid transfer protein/seed storage helical" evidence="4">
    <location>
        <begin position="95"/>
        <end position="160"/>
    </location>
</feature>
<keyword evidence="2" id="KW-0813">Transport</keyword>
<reference evidence="5" key="3">
    <citation type="journal article" date="2017" name="Nature">
        <title>Genome sequence of the progenitor of the wheat D genome Aegilops tauschii.</title>
        <authorList>
            <person name="Luo M.C."/>
            <person name="Gu Y.Q."/>
            <person name="Puiu D."/>
            <person name="Wang H."/>
            <person name="Twardziok S.O."/>
            <person name="Deal K.R."/>
            <person name="Huo N."/>
            <person name="Zhu T."/>
            <person name="Wang L."/>
            <person name="Wang Y."/>
            <person name="McGuire P.E."/>
            <person name="Liu S."/>
            <person name="Long H."/>
            <person name="Ramasamy R.K."/>
            <person name="Rodriguez J.C."/>
            <person name="Van S.L."/>
            <person name="Yuan L."/>
            <person name="Wang Z."/>
            <person name="Xia Z."/>
            <person name="Xiao L."/>
            <person name="Anderson O.D."/>
            <person name="Ouyang S."/>
            <person name="Liang Y."/>
            <person name="Zimin A.V."/>
            <person name="Pertea G."/>
            <person name="Qi P."/>
            <person name="Bennetzen J.L."/>
            <person name="Dai X."/>
            <person name="Dawson M.W."/>
            <person name="Muller H.G."/>
            <person name="Kugler K."/>
            <person name="Rivarola-Duarte L."/>
            <person name="Spannagl M."/>
            <person name="Mayer K.F.X."/>
            <person name="Lu F.H."/>
            <person name="Bevan M.W."/>
            <person name="Leroy P."/>
            <person name="Li P."/>
            <person name="You F.M."/>
            <person name="Sun Q."/>
            <person name="Liu Z."/>
            <person name="Lyons E."/>
            <person name="Wicker T."/>
            <person name="Salzberg S.L."/>
            <person name="Devos K.M."/>
            <person name="Dvorak J."/>
        </authorList>
    </citation>
    <scope>NUCLEOTIDE SEQUENCE [LARGE SCALE GENOMIC DNA]</scope>
    <source>
        <strain evidence="5">cv. AL8/78</strain>
    </source>
</reference>
<dbReference type="Pfam" id="PF00234">
    <property type="entry name" value="Tryp_alpha_amyl"/>
    <property type="match status" value="1"/>
</dbReference>
<organism evidence="5 6">
    <name type="scientific">Aegilops tauschii subsp. strangulata</name>
    <name type="common">Goatgrass</name>
    <dbReference type="NCBI Taxonomy" id="200361"/>
    <lineage>
        <taxon>Eukaryota</taxon>
        <taxon>Viridiplantae</taxon>
        <taxon>Streptophyta</taxon>
        <taxon>Embryophyta</taxon>
        <taxon>Tracheophyta</taxon>
        <taxon>Spermatophyta</taxon>
        <taxon>Magnoliopsida</taxon>
        <taxon>Liliopsida</taxon>
        <taxon>Poales</taxon>
        <taxon>Poaceae</taxon>
        <taxon>BOP clade</taxon>
        <taxon>Pooideae</taxon>
        <taxon>Triticodae</taxon>
        <taxon>Triticeae</taxon>
        <taxon>Triticinae</taxon>
        <taxon>Aegilops</taxon>
    </lineage>
</organism>
<keyword evidence="6" id="KW-1185">Reference proteome</keyword>